<sequence length="118" mass="12497">MRYSRRATLCVSSQAGCGMACPFCATGQMGLTRNLTTAEIVEQVRLAARACRDGELPGGPTRLTNIVFMGMGEPLANYRAVLGAIRRMVDPAPHGMGMSARNITVSTVGLAPVIDRLA</sequence>
<feature type="domain" description="Radical SAM core" evidence="7">
    <location>
        <begin position="3"/>
        <end position="118"/>
    </location>
</feature>
<dbReference type="SFLD" id="SFLDS00029">
    <property type="entry name" value="Radical_SAM"/>
    <property type="match status" value="1"/>
</dbReference>
<keyword evidence="9" id="KW-1185">Reference proteome</keyword>
<keyword evidence="5" id="KW-0408">Iron</keyword>
<evidence type="ECO:0000256" key="2">
    <source>
        <dbReference type="ARBA" id="ARBA00022485"/>
    </source>
</evidence>
<organism evidence="8 9">
    <name type="scientific">Georgenia halotolerans</name>
    <dbReference type="NCBI Taxonomy" id="3028317"/>
    <lineage>
        <taxon>Bacteria</taxon>
        <taxon>Bacillati</taxon>
        <taxon>Actinomycetota</taxon>
        <taxon>Actinomycetes</taxon>
        <taxon>Micrococcales</taxon>
        <taxon>Bogoriellaceae</taxon>
        <taxon>Georgenia</taxon>
    </lineage>
</organism>
<evidence type="ECO:0000256" key="5">
    <source>
        <dbReference type="ARBA" id="ARBA00023004"/>
    </source>
</evidence>
<dbReference type="SUPFAM" id="SSF102114">
    <property type="entry name" value="Radical SAM enzymes"/>
    <property type="match status" value="1"/>
</dbReference>
<protein>
    <submittedName>
        <fullName evidence="8">Radical SAM protein</fullName>
    </submittedName>
</protein>
<comment type="caution">
    <text evidence="8">The sequence shown here is derived from an EMBL/GenBank/DDBJ whole genome shotgun (WGS) entry which is preliminary data.</text>
</comment>
<gene>
    <name evidence="8" type="ORF">PU560_00565</name>
</gene>
<reference evidence="8" key="1">
    <citation type="submission" date="2023-02" db="EMBL/GenBank/DDBJ databases">
        <title>Georgenia sp.10Sc9-8, isolated from a soil sample collected from the Taklamakan desert.</title>
        <authorList>
            <person name="Liu S."/>
        </authorList>
    </citation>
    <scope>NUCLEOTIDE SEQUENCE</scope>
    <source>
        <strain evidence="8">10Sc9-8</strain>
    </source>
</reference>
<dbReference type="PROSITE" id="PS51918">
    <property type="entry name" value="RADICAL_SAM"/>
    <property type="match status" value="1"/>
</dbReference>
<dbReference type="EMBL" id="JARACI010000125">
    <property type="protein sequence ID" value="MDD9204952.1"/>
    <property type="molecule type" value="Genomic_DNA"/>
</dbReference>
<keyword evidence="3" id="KW-0949">S-adenosyl-L-methionine</keyword>
<dbReference type="PANTHER" id="PTHR30544">
    <property type="entry name" value="23S RRNA METHYLTRANSFERASE"/>
    <property type="match status" value="1"/>
</dbReference>
<evidence type="ECO:0000256" key="6">
    <source>
        <dbReference type="ARBA" id="ARBA00023014"/>
    </source>
</evidence>
<dbReference type="Gene3D" id="3.20.20.70">
    <property type="entry name" value="Aldolase class I"/>
    <property type="match status" value="1"/>
</dbReference>
<feature type="non-terminal residue" evidence="8">
    <location>
        <position position="1"/>
    </location>
</feature>
<name>A0ABT5TSC9_9MICO</name>
<accession>A0ABT5TSC9</accession>
<evidence type="ECO:0000259" key="7">
    <source>
        <dbReference type="PROSITE" id="PS51918"/>
    </source>
</evidence>
<dbReference type="PANTHER" id="PTHR30544:SF5">
    <property type="entry name" value="RADICAL SAM CORE DOMAIN-CONTAINING PROTEIN"/>
    <property type="match status" value="1"/>
</dbReference>
<dbReference type="Pfam" id="PF04055">
    <property type="entry name" value="Radical_SAM"/>
    <property type="match status" value="1"/>
</dbReference>
<dbReference type="Proteomes" id="UP001165561">
    <property type="component" value="Unassembled WGS sequence"/>
</dbReference>
<evidence type="ECO:0000313" key="8">
    <source>
        <dbReference type="EMBL" id="MDD9204952.1"/>
    </source>
</evidence>
<dbReference type="InterPro" id="IPR013785">
    <property type="entry name" value="Aldolase_TIM"/>
</dbReference>
<feature type="non-terminal residue" evidence="8">
    <location>
        <position position="118"/>
    </location>
</feature>
<keyword evidence="6" id="KW-0411">Iron-sulfur</keyword>
<evidence type="ECO:0000256" key="4">
    <source>
        <dbReference type="ARBA" id="ARBA00022723"/>
    </source>
</evidence>
<evidence type="ECO:0000313" key="9">
    <source>
        <dbReference type="Proteomes" id="UP001165561"/>
    </source>
</evidence>
<evidence type="ECO:0000256" key="3">
    <source>
        <dbReference type="ARBA" id="ARBA00022691"/>
    </source>
</evidence>
<dbReference type="InterPro" id="IPR007197">
    <property type="entry name" value="rSAM"/>
</dbReference>
<dbReference type="CDD" id="cd01335">
    <property type="entry name" value="Radical_SAM"/>
    <property type="match status" value="1"/>
</dbReference>
<dbReference type="InterPro" id="IPR058240">
    <property type="entry name" value="rSAM_sf"/>
</dbReference>
<dbReference type="InterPro" id="IPR040072">
    <property type="entry name" value="Methyltransferase_A"/>
</dbReference>
<proteinExistence type="predicted"/>
<keyword evidence="4" id="KW-0479">Metal-binding</keyword>
<comment type="cofactor">
    <cofactor evidence="1">
        <name>[4Fe-4S] cluster</name>
        <dbReference type="ChEBI" id="CHEBI:49883"/>
    </cofactor>
</comment>
<evidence type="ECO:0000256" key="1">
    <source>
        <dbReference type="ARBA" id="ARBA00001966"/>
    </source>
</evidence>
<keyword evidence="2" id="KW-0004">4Fe-4S</keyword>